<reference evidence="4" key="1">
    <citation type="submission" date="2016-11" db="EMBL/GenBank/DDBJ databases">
        <authorList>
            <person name="Varghese N."/>
            <person name="Submissions S."/>
        </authorList>
    </citation>
    <scope>NUCLEOTIDE SEQUENCE [LARGE SCALE GENOMIC DNA]</scope>
    <source>
        <strain evidence="4">DSM 19729</strain>
    </source>
</reference>
<accession>A0A1M5IJZ9</accession>
<dbReference type="EMBL" id="PVUB01000001">
    <property type="protein sequence ID" value="PRZ27988.1"/>
    <property type="molecule type" value="Genomic_DNA"/>
</dbReference>
<gene>
    <name evidence="2" type="ORF">BC624_101273</name>
    <name evidence="3" type="ORF">SAMN05443373_101273</name>
</gene>
<evidence type="ECO:0000313" key="2">
    <source>
        <dbReference type="EMBL" id="PRZ27988.1"/>
    </source>
</evidence>
<feature type="coiled-coil region" evidence="1">
    <location>
        <begin position="214"/>
        <end position="241"/>
    </location>
</feature>
<sequence>MLITKIIAKNFKTYRELDLDLTVNEEQPIILIGGENGGGKTTLFQAIYSALYGLKVKDEQHFNKLQNAGERAKNAGNSSNKIELEIHFTGKVLHSDYKYIIKRLYTLNAQNNPVEAVMLNLNGDVFNYGTATPHAERVKKEAEVNKIIKANLPQELSKYFLFDAMEAGNLLKDEYLNRVIKENIENVMGFNKYIQLGNATNTLTQEYIAQSIEIEEERTQYKNLLEEHKKYQDLIDATKVQYDRSLSYAMAQKDFYESAKEGKSLQANIKEQIQIVERKIDDILNKEILFIDQSEKFLNDIEIQVFIPKLITIVQNEIELILSEKSQQNNSDFIEPEHINKVSDKVLEFLAAYNLIKGELTAEQKIKLADYIIKKSGQNKNDTEYDFIDKNDITHFEQLLGWSSINQYNILEQQKSSLEKEIASLPNLKIQLLDLRKNDMGGGEEIIQSYDANELKIKEYKDAIKNYQSEIERLDTKIKRFDLSDEEVPNPKLEILKKLGPLFSNISNALLKNKKARIEEAMKNDLNTTLVVYENQIDRVVLSEDLSNLSFKIYHKAGNEIYLDELNAASKQIIIQVLLKSLHYFGDYNPPVMIDTVFGYLDESSRASLLENYFPKLSHQTILLSTDSEIRKSVDLSKIENFISKKFTLVRDKENQLTEVVEGYFPN</sequence>
<dbReference type="STRING" id="280093.SAMN05443373_101273"/>
<evidence type="ECO:0000313" key="5">
    <source>
        <dbReference type="Proteomes" id="UP000237771"/>
    </source>
</evidence>
<dbReference type="AlphaFoldDB" id="A0A1M5IJZ9"/>
<evidence type="ECO:0000313" key="4">
    <source>
        <dbReference type="Proteomes" id="UP000184384"/>
    </source>
</evidence>
<dbReference type="SUPFAM" id="SSF52540">
    <property type="entry name" value="P-loop containing nucleoside triphosphate hydrolases"/>
    <property type="match status" value="2"/>
</dbReference>
<evidence type="ECO:0000256" key="1">
    <source>
        <dbReference type="SAM" id="Coils"/>
    </source>
</evidence>
<dbReference type="Proteomes" id="UP000237771">
    <property type="component" value="Unassembled WGS sequence"/>
</dbReference>
<reference evidence="2 5" key="3">
    <citation type="submission" date="2018-03" db="EMBL/GenBank/DDBJ databases">
        <title>Genomic Encyclopedia of Archaeal and Bacterial Type Strains, Phase II (KMG-II): from individual species to whole genera.</title>
        <authorList>
            <person name="Goeker M."/>
        </authorList>
    </citation>
    <scope>NUCLEOTIDE SEQUENCE [LARGE SCALE GENOMIC DNA]</scope>
    <source>
        <strain evidence="2 5">DSM 17797</strain>
    </source>
</reference>
<protein>
    <submittedName>
        <fullName evidence="3">DNA sulfur modification protein DndD</fullName>
    </submittedName>
</protein>
<dbReference type="Gene3D" id="3.40.50.300">
    <property type="entry name" value="P-loop containing nucleotide triphosphate hydrolases"/>
    <property type="match status" value="2"/>
</dbReference>
<keyword evidence="1" id="KW-0175">Coiled coil</keyword>
<dbReference type="OrthoDB" id="9795626at2"/>
<dbReference type="Proteomes" id="UP000184384">
    <property type="component" value="Unassembled WGS sequence"/>
</dbReference>
<evidence type="ECO:0000313" key="3">
    <source>
        <dbReference type="EMBL" id="SHG28250.1"/>
    </source>
</evidence>
<name>A0A1M5IJZ9_9FLAO</name>
<dbReference type="RefSeq" id="WP_072938618.1">
    <property type="nucleotide sequence ID" value="NZ_FQWO01000001.1"/>
</dbReference>
<reference evidence="3" key="2">
    <citation type="submission" date="2016-11" db="EMBL/GenBank/DDBJ databases">
        <authorList>
            <person name="Jaros S."/>
            <person name="Januszkiewicz K."/>
            <person name="Wedrychowicz H."/>
        </authorList>
    </citation>
    <scope>NUCLEOTIDE SEQUENCE [LARGE SCALE GENOMIC DNA]</scope>
    <source>
        <strain evidence="3">DSM 19729</strain>
    </source>
</reference>
<organism evidence="3 4">
    <name type="scientific">Flavobacterium granuli</name>
    <dbReference type="NCBI Taxonomy" id="280093"/>
    <lineage>
        <taxon>Bacteria</taxon>
        <taxon>Pseudomonadati</taxon>
        <taxon>Bacteroidota</taxon>
        <taxon>Flavobacteriia</taxon>
        <taxon>Flavobacteriales</taxon>
        <taxon>Flavobacteriaceae</taxon>
        <taxon>Flavobacterium</taxon>
    </lineage>
</organism>
<dbReference type="EMBL" id="FQWO01000001">
    <property type="protein sequence ID" value="SHG28250.1"/>
    <property type="molecule type" value="Genomic_DNA"/>
</dbReference>
<proteinExistence type="predicted"/>
<feature type="coiled-coil region" evidence="1">
    <location>
        <begin position="450"/>
        <end position="484"/>
    </location>
</feature>
<dbReference type="InterPro" id="IPR027417">
    <property type="entry name" value="P-loop_NTPase"/>
</dbReference>
<keyword evidence="5" id="KW-1185">Reference proteome</keyword>